<dbReference type="Gene3D" id="3.50.50.60">
    <property type="entry name" value="FAD/NAD(P)-binding domain"/>
    <property type="match status" value="1"/>
</dbReference>
<dbReference type="InterPro" id="IPR006905">
    <property type="entry name" value="Flavin_halogenase"/>
</dbReference>
<evidence type="ECO:0008006" key="2">
    <source>
        <dbReference type="Google" id="ProtNLM"/>
    </source>
</evidence>
<sequence>MQINKIIILGGGSSGWMTAAGLVSRFPDKDIILIESSSINTIGVGESTLAEINDFLKMLGVKDTDWMPFCKATYKLSIDFTNW</sequence>
<dbReference type="EMBL" id="UINC01041691">
    <property type="protein sequence ID" value="SVB43311.1"/>
    <property type="molecule type" value="Genomic_DNA"/>
</dbReference>
<organism evidence="1">
    <name type="scientific">marine metagenome</name>
    <dbReference type="NCBI Taxonomy" id="408172"/>
    <lineage>
        <taxon>unclassified sequences</taxon>
        <taxon>metagenomes</taxon>
        <taxon>ecological metagenomes</taxon>
    </lineage>
</organism>
<dbReference type="PANTHER" id="PTHR43747">
    <property type="entry name" value="FAD-BINDING PROTEIN"/>
    <property type="match status" value="1"/>
</dbReference>
<dbReference type="PANTHER" id="PTHR43747:SF4">
    <property type="entry name" value="FLAVIN-DEPENDENT TRYPTOPHAN HALOGENASE"/>
    <property type="match status" value="1"/>
</dbReference>
<accession>A0A382E021</accession>
<dbReference type="GO" id="GO:0004497">
    <property type="term" value="F:monooxygenase activity"/>
    <property type="evidence" value="ECO:0007669"/>
    <property type="project" value="InterPro"/>
</dbReference>
<dbReference type="InterPro" id="IPR036188">
    <property type="entry name" value="FAD/NAD-bd_sf"/>
</dbReference>
<dbReference type="SUPFAM" id="SSF51905">
    <property type="entry name" value="FAD/NAD(P)-binding domain"/>
    <property type="match status" value="1"/>
</dbReference>
<protein>
    <recommendedName>
        <fullName evidence="2">Tryptophan halogenase</fullName>
    </recommendedName>
</protein>
<reference evidence="1" key="1">
    <citation type="submission" date="2018-05" db="EMBL/GenBank/DDBJ databases">
        <authorList>
            <person name="Lanie J.A."/>
            <person name="Ng W.-L."/>
            <person name="Kazmierczak K.M."/>
            <person name="Andrzejewski T.M."/>
            <person name="Davidsen T.M."/>
            <person name="Wayne K.J."/>
            <person name="Tettelin H."/>
            <person name="Glass J.I."/>
            <person name="Rusch D."/>
            <person name="Podicherti R."/>
            <person name="Tsui H.-C.T."/>
            <person name="Winkler M.E."/>
        </authorList>
    </citation>
    <scope>NUCLEOTIDE SEQUENCE</scope>
</reference>
<gene>
    <name evidence="1" type="ORF">METZ01_LOCUS196165</name>
</gene>
<proteinExistence type="predicted"/>
<dbReference type="AlphaFoldDB" id="A0A382E021"/>
<evidence type="ECO:0000313" key="1">
    <source>
        <dbReference type="EMBL" id="SVB43311.1"/>
    </source>
</evidence>
<dbReference type="Pfam" id="PF04820">
    <property type="entry name" value="Trp_halogenase"/>
    <property type="match status" value="1"/>
</dbReference>
<feature type="non-terminal residue" evidence="1">
    <location>
        <position position="83"/>
    </location>
</feature>
<dbReference type="InterPro" id="IPR050816">
    <property type="entry name" value="Flavin-dep_Halogenase_NPB"/>
</dbReference>
<name>A0A382E021_9ZZZZ</name>